<dbReference type="Gene3D" id="3.30.70.3580">
    <property type="entry name" value="Antirestriction protein"/>
    <property type="match status" value="1"/>
</dbReference>
<evidence type="ECO:0008006" key="3">
    <source>
        <dbReference type="Google" id="ProtNLM"/>
    </source>
</evidence>
<gene>
    <name evidence="1" type="ORF">FM038_014220</name>
</gene>
<evidence type="ECO:0000313" key="2">
    <source>
        <dbReference type="Proteomes" id="UP000316416"/>
    </source>
</evidence>
<dbReference type="EMBL" id="CP045503">
    <property type="protein sequence ID" value="QPG58465.1"/>
    <property type="molecule type" value="Genomic_DNA"/>
</dbReference>
<keyword evidence="2" id="KW-1185">Reference proteome</keyword>
<proteinExistence type="predicted"/>
<protein>
    <recommendedName>
        <fullName evidence="3">Antirestriction protein</fullName>
    </recommendedName>
</protein>
<reference evidence="1" key="1">
    <citation type="submission" date="2021-07" db="EMBL/GenBank/DDBJ databases">
        <title>Shewanella sp. YLB-07 whole genome sequence.</title>
        <authorList>
            <person name="Yu L."/>
        </authorList>
    </citation>
    <scope>NUCLEOTIDE SEQUENCE</scope>
    <source>
        <strain evidence="1">YLB-08</strain>
    </source>
</reference>
<evidence type="ECO:0000313" key="1">
    <source>
        <dbReference type="EMBL" id="QPG58465.1"/>
    </source>
</evidence>
<name>A0ABX6V7B9_9GAMM</name>
<accession>A0ABX6V7B9</accession>
<dbReference type="Proteomes" id="UP000316416">
    <property type="component" value="Chromosome"/>
</dbReference>
<dbReference type="InterPro" id="IPR042297">
    <property type="entry name" value="Antirestriction_sf"/>
</dbReference>
<dbReference type="RefSeq" id="WP_142874027.1">
    <property type="nucleotide sequence ID" value="NZ_CP045503.2"/>
</dbReference>
<sequence>MANQGYYFIVYPDSSHSYNINCRDIDTQLSPRAFGAYISLLVLNHWAIKMYEIEDKRLAQFFRYHFHDTKRYLVDNCHALGIETFEANLVMRLVD</sequence>
<organism evidence="1 2">
    <name type="scientific">Shewanella eurypsychrophilus</name>
    <dbReference type="NCBI Taxonomy" id="2593656"/>
    <lineage>
        <taxon>Bacteria</taxon>
        <taxon>Pseudomonadati</taxon>
        <taxon>Pseudomonadota</taxon>
        <taxon>Gammaproteobacteria</taxon>
        <taxon>Alteromonadales</taxon>
        <taxon>Shewanellaceae</taxon>
        <taxon>Shewanella</taxon>
    </lineage>
</organism>